<feature type="transmembrane region" description="Helical" evidence="1">
    <location>
        <begin position="72"/>
        <end position="94"/>
    </location>
</feature>
<dbReference type="EMBL" id="BAAAQM010000039">
    <property type="protein sequence ID" value="GAA1987803.1"/>
    <property type="molecule type" value="Genomic_DNA"/>
</dbReference>
<feature type="transmembrane region" description="Helical" evidence="1">
    <location>
        <begin position="184"/>
        <end position="201"/>
    </location>
</feature>
<keyword evidence="1" id="KW-0472">Membrane</keyword>
<feature type="transmembrane region" description="Helical" evidence="1">
    <location>
        <begin position="401"/>
        <end position="421"/>
    </location>
</feature>
<evidence type="ECO:0000256" key="1">
    <source>
        <dbReference type="SAM" id="Phobius"/>
    </source>
</evidence>
<feature type="transmembrane region" description="Helical" evidence="1">
    <location>
        <begin position="504"/>
        <end position="523"/>
    </location>
</feature>
<feature type="transmembrane region" description="Helical" evidence="1">
    <location>
        <begin position="609"/>
        <end position="628"/>
    </location>
</feature>
<feature type="transmembrane region" description="Helical" evidence="1">
    <location>
        <begin position="837"/>
        <end position="859"/>
    </location>
</feature>
<feature type="transmembrane region" description="Helical" evidence="1">
    <location>
        <begin position="245"/>
        <end position="262"/>
    </location>
</feature>
<keyword evidence="1" id="KW-0812">Transmembrane</keyword>
<feature type="transmembrane region" description="Helical" evidence="1">
    <location>
        <begin position="158"/>
        <end position="177"/>
    </location>
</feature>
<feature type="transmembrane region" description="Helical" evidence="1">
    <location>
        <begin position="865"/>
        <end position="885"/>
    </location>
</feature>
<accession>A0ABN2SJE3</accession>
<feature type="transmembrane region" description="Helical" evidence="1">
    <location>
        <begin position="555"/>
        <end position="577"/>
    </location>
</feature>
<evidence type="ECO:0008006" key="4">
    <source>
        <dbReference type="Google" id="ProtNLM"/>
    </source>
</evidence>
<feature type="transmembrane region" description="Helical" evidence="1">
    <location>
        <begin position="454"/>
        <end position="474"/>
    </location>
</feature>
<feature type="transmembrane region" description="Helical" evidence="1">
    <location>
        <begin position="207"/>
        <end position="225"/>
    </location>
</feature>
<feature type="transmembrane region" description="Helical" evidence="1">
    <location>
        <begin position="789"/>
        <end position="807"/>
    </location>
</feature>
<organism evidence="2 3">
    <name type="scientific">Catenulispora subtropica</name>
    <dbReference type="NCBI Taxonomy" id="450798"/>
    <lineage>
        <taxon>Bacteria</taxon>
        <taxon>Bacillati</taxon>
        <taxon>Actinomycetota</taxon>
        <taxon>Actinomycetes</taxon>
        <taxon>Catenulisporales</taxon>
        <taxon>Catenulisporaceae</taxon>
        <taxon>Catenulispora</taxon>
    </lineage>
</organism>
<feature type="transmembrane region" description="Helical" evidence="1">
    <location>
        <begin position="292"/>
        <end position="312"/>
    </location>
</feature>
<feature type="transmembrane region" description="Helical" evidence="1">
    <location>
        <begin position="530"/>
        <end position="549"/>
    </location>
</feature>
<feature type="transmembrane region" description="Helical" evidence="1">
    <location>
        <begin position="584"/>
        <end position="603"/>
    </location>
</feature>
<dbReference type="Proteomes" id="UP001499854">
    <property type="component" value="Unassembled WGS sequence"/>
</dbReference>
<protein>
    <recommendedName>
        <fullName evidence="4">Integral membrane protein</fullName>
    </recommendedName>
</protein>
<feature type="transmembrane region" description="Helical" evidence="1">
    <location>
        <begin position="716"/>
        <end position="733"/>
    </location>
</feature>
<gene>
    <name evidence="2" type="ORF">GCM10009838_58240</name>
</gene>
<keyword evidence="1" id="KW-1133">Transmembrane helix</keyword>
<feature type="transmembrane region" description="Helical" evidence="1">
    <location>
        <begin position="813"/>
        <end position="830"/>
    </location>
</feature>
<sequence>MLTGLTAARLWVVDQSIAALTAERTMLLRALRGASVPAMAPAVPSPAAPTLPAHYLPAPRPRVEWSRRKVQNLLLGLGVLLLTVAALIFVAVNWGTLGAGGRAAVMALVTVSAGGAATAAAHRGLPATAESVAGLAIALLVVDAFGLRLTGFATGISATTYSGAVVAVIAISTAAWSTAVNLRTLRICALLAAQLVIPLLAETSVGHPASAAAVYGLQTIALLALRYRTPIAEHVDAKVLRISTYAWWAFALIACAAAVYGRSPERSAWGYAEFAACAAIAVWAARHEDAEIHLAVATATGIAAACGIVPHLAAPWRAPVVEIAAMLAAAAVLLAVPTHVARASNAVVAATAGGALLTAVKPTGQALAAPFALTAQDVWHSTWSQASHLASTHTLAAGQRWAGTGQLALLVLAALVTALFLIPKSVGLAHQTIEPALAALVLANLVLVPLEAAWVLPAAVAWDLALGVALLLLATARRPESHRVMTIVGACFLVHGAVWSVRSATLTVVAVAVVAATTAMAAARWRSRDRLVLAAAAAGLAVLEAVLIGRYQGTTIAGTGVVLAAAAAGLFAFTYVVHKRLDDLYTEVFQTIALVAAVISLGLAAGEPAASTMAVAFLIAGVGPGIGFGKGRLTLAWLPLVQVLLCLEVDTIHRWLAPEADLSSRGVALAIAAAVVTVAVHRLTSQKTGIGTLITGPAVYVLALAGTVAGLRLDPIWIALLVGGVAAGVVAAVRPPRAVPGAVSSLLVLASSWVRLGESHVHTVEPYTVPAALTLLVAGYFRRREASSWSCYGLGLILGLTPTLAQALTDPGLLRPALVGLAALMVLIAGMKERLQAPLAIGGGVLAVDAIAQLSPYLADAYNAVPRWALIAAAGALLLILGVTYERRIRDLRTLGRRFGGLR</sequence>
<dbReference type="NCBIfam" id="NF047321">
    <property type="entry name" value="SCO7613_CTERM"/>
    <property type="match status" value="1"/>
</dbReference>
<feature type="transmembrane region" description="Helical" evidence="1">
    <location>
        <begin position="481"/>
        <end position="498"/>
    </location>
</feature>
<name>A0ABN2SJE3_9ACTN</name>
<proteinExistence type="predicted"/>
<feature type="transmembrane region" description="Helical" evidence="1">
    <location>
        <begin position="690"/>
        <end position="710"/>
    </location>
</feature>
<feature type="transmembrane region" description="Helical" evidence="1">
    <location>
        <begin position="318"/>
        <end position="336"/>
    </location>
</feature>
<comment type="caution">
    <text evidence="2">The sequence shown here is derived from an EMBL/GenBank/DDBJ whole genome shotgun (WGS) entry which is preliminary data.</text>
</comment>
<dbReference type="InterPro" id="IPR058062">
    <property type="entry name" value="SCO7613_C"/>
</dbReference>
<feature type="transmembrane region" description="Helical" evidence="1">
    <location>
        <begin position="132"/>
        <end position="152"/>
    </location>
</feature>
<evidence type="ECO:0000313" key="3">
    <source>
        <dbReference type="Proteomes" id="UP001499854"/>
    </source>
</evidence>
<feature type="transmembrane region" description="Helical" evidence="1">
    <location>
        <begin position="100"/>
        <end position="120"/>
    </location>
</feature>
<evidence type="ECO:0000313" key="2">
    <source>
        <dbReference type="EMBL" id="GAA1987803.1"/>
    </source>
</evidence>
<reference evidence="2 3" key="1">
    <citation type="journal article" date="2019" name="Int. J. Syst. Evol. Microbiol.">
        <title>The Global Catalogue of Microorganisms (GCM) 10K type strain sequencing project: providing services to taxonomists for standard genome sequencing and annotation.</title>
        <authorList>
            <consortium name="The Broad Institute Genomics Platform"/>
            <consortium name="The Broad Institute Genome Sequencing Center for Infectious Disease"/>
            <person name="Wu L."/>
            <person name="Ma J."/>
        </authorList>
    </citation>
    <scope>NUCLEOTIDE SEQUENCE [LARGE SCALE GENOMIC DNA]</scope>
    <source>
        <strain evidence="2 3">JCM 16013</strain>
    </source>
</reference>
<keyword evidence="3" id="KW-1185">Reference proteome</keyword>
<feature type="transmembrane region" description="Helical" evidence="1">
    <location>
        <begin position="268"/>
        <end position="285"/>
    </location>
</feature>